<accession>A0A809RKZ8</accession>
<keyword evidence="4 6" id="KW-1133">Transmembrane helix</keyword>
<proteinExistence type="predicted"/>
<keyword evidence="5 6" id="KW-0472">Membrane</keyword>
<reference evidence="8" key="1">
    <citation type="submission" date="2019-11" db="EMBL/GenBank/DDBJ databases">
        <title>Isolation and characterization of a novel species in the genus Sulfuriferula.</title>
        <authorList>
            <person name="Mochizuki J."/>
            <person name="Kojima H."/>
            <person name="Fukui M."/>
        </authorList>
    </citation>
    <scope>NUCLEOTIDE SEQUENCE [LARGE SCALE GENOMIC DNA]</scope>
    <source>
        <strain evidence="8">SGTM</strain>
    </source>
</reference>
<keyword evidence="8" id="KW-1185">Reference proteome</keyword>
<protein>
    <recommendedName>
        <fullName evidence="9">LPS export ABC transporter periplasmic protein LptC</fullName>
    </recommendedName>
</protein>
<dbReference type="GO" id="GO:0005886">
    <property type="term" value="C:plasma membrane"/>
    <property type="evidence" value="ECO:0007669"/>
    <property type="project" value="InterPro"/>
</dbReference>
<dbReference type="EMBL" id="AP021881">
    <property type="protein sequence ID" value="BBP02236.1"/>
    <property type="molecule type" value="Genomic_DNA"/>
</dbReference>
<gene>
    <name evidence="7" type="ORF">SFSGTM_29440</name>
</gene>
<dbReference type="GO" id="GO:0017089">
    <property type="term" value="F:glycolipid transfer activity"/>
    <property type="evidence" value="ECO:0007669"/>
    <property type="project" value="TreeGrafter"/>
</dbReference>
<dbReference type="InterPro" id="IPR052363">
    <property type="entry name" value="LPS_export_LptC"/>
</dbReference>
<evidence type="ECO:0000313" key="8">
    <source>
        <dbReference type="Proteomes" id="UP000463939"/>
    </source>
</evidence>
<dbReference type="PANTHER" id="PTHR37481">
    <property type="entry name" value="LIPOPOLYSACCHARIDE EXPORT SYSTEM PROTEIN LPTC"/>
    <property type="match status" value="1"/>
</dbReference>
<evidence type="ECO:0000256" key="5">
    <source>
        <dbReference type="ARBA" id="ARBA00023136"/>
    </source>
</evidence>
<dbReference type="Pfam" id="PF06835">
    <property type="entry name" value="LptC"/>
    <property type="match status" value="1"/>
</dbReference>
<dbReference type="Proteomes" id="UP000463939">
    <property type="component" value="Chromosome"/>
</dbReference>
<evidence type="ECO:0000256" key="1">
    <source>
        <dbReference type="ARBA" id="ARBA00022475"/>
    </source>
</evidence>
<sequence length="190" mass="21377">MNNRPLYWFPLGILAVIAGLTFWLQFVVQSPRANIFSKDRHIADYIIEQFSVSRTNLAGQLIYTLHADHAEHFLDDDTTTLLKPHLIAHDDHQGSADVRAKQGFVTAKGKEVDFIGNVVLVRDAHDEQGPLTLTTEYLVAIPDARVVRTNKLVHVVGKSIQMTAGGLELDNQTRILRLTNKVKARYEPIK</sequence>
<keyword evidence="2" id="KW-0997">Cell inner membrane</keyword>
<keyword evidence="3 6" id="KW-0812">Transmembrane</keyword>
<evidence type="ECO:0000256" key="6">
    <source>
        <dbReference type="SAM" id="Phobius"/>
    </source>
</evidence>
<dbReference type="AlphaFoldDB" id="A0A809RKZ8"/>
<dbReference type="PANTHER" id="PTHR37481:SF1">
    <property type="entry name" value="LIPOPOLYSACCHARIDE EXPORT SYSTEM PROTEIN LPTC"/>
    <property type="match status" value="1"/>
</dbReference>
<dbReference type="InterPro" id="IPR026265">
    <property type="entry name" value="LptC"/>
</dbReference>
<dbReference type="NCBIfam" id="TIGR04409">
    <property type="entry name" value="LptC_YrbK"/>
    <property type="match status" value="1"/>
</dbReference>
<dbReference type="RefSeq" id="WP_162085900.1">
    <property type="nucleotide sequence ID" value="NZ_AP021881.1"/>
</dbReference>
<name>A0A809RKZ8_9PROT</name>
<dbReference type="InterPro" id="IPR010664">
    <property type="entry name" value="LipoPS_assembly_LptC-rel"/>
</dbReference>
<evidence type="ECO:0000256" key="3">
    <source>
        <dbReference type="ARBA" id="ARBA00022692"/>
    </source>
</evidence>
<dbReference type="Gene3D" id="2.60.450.10">
    <property type="entry name" value="Lipopolysaccharide (LPS) transport protein A like domain"/>
    <property type="match status" value="1"/>
</dbReference>
<dbReference type="KEGG" id="sniv:SFSGTM_29440"/>
<organism evidence="7 8">
    <name type="scientific">Sulfuriferula nivalis</name>
    <dbReference type="NCBI Taxonomy" id="2675298"/>
    <lineage>
        <taxon>Bacteria</taxon>
        <taxon>Pseudomonadati</taxon>
        <taxon>Pseudomonadota</taxon>
        <taxon>Betaproteobacteria</taxon>
        <taxon>Nitrosomonadales</taxon>
        <taxon>Sulfuricellaceae</taxon>
        <taxon>Sulfuriferula</taxon>
    </lineage>
</organism>
<evidence type="ECO:0000313" key="7">
    <source>
        <dbReference type="EMBL" id="BBP02236.1"/>
    </source>
</evidence>
<evidence type="ECO:0008006" key="9">
    <source>
        <dbReference type="Google" id="ProtNLM"/>
    </source>
</evidence>
<keyword evidence="1" id="KW-1003">Cell membrane</keyword>
<evidence type="ECO:0000256" key="2">
    <source>
        <dbReference type="ARBA" id="ARBA00022519"/>
    </source>
</evidence>
<dbReference type="GO" id="GO:0030288">
    <property type="term" value="C:outer membrane-bounded periplasmic space"/>
    <property type="evidence" value="ECO:0007669"/>
    <property type="project" value="TreeGrafter"/>
</dbReference>
<evidence type="ECO:0000256" key="4">
    <source>
        <dbReference type="ARBA" id="ARBA00022989"/>
    </source>
</evidence>
<feature type="transmembrane region" description="Helical" evidence="6">
    <location>
        <begin position="6"/>
        <end position="28"/>
    </location>
</feature>
<dbReference type="GO" id="GO:0015221">
    <property type="term" value="F:lipopolysaccharide transmembrane transporter activity"/>
    <property type="evidence" value="ECO:0007669"/>
    <property type="project" value="InterPro"/>
</dbReference>